<dbReference type="EMBL" id="CM026422">
    <property type="protein sequence ID" value="KAG0585723.1"/>
    <property type="molecule type" value="Genomic_DNA"/>
</dbReference>
<dbReference type="PANTHER" id="PTHR23024">
    <property type="entry name" value="ARYLACETAMIDE DEACETYLASE"/>
    <property type="match status" value="1"/>
</dbReference>
<evidence type="ECO:0000313" key="2">
    <source>
        <dbReference type="EMBL" id="KAG0585723.1"/>
    </source>
</evidence>
<dbReference type="SUPFAM" id="SSF53474">
    <property type="entry name" value="alpha/beta-Hydrolases"/>
    <property type="match status" value="1"/>
</dbReference>
<dbReference type="AlphaFoldDB" id="A0A8T0ITM3"/>
<dbReference type="GO" id="GO:0016787">
    <property type="term" value="F:hydrolase activity"/>
    <property type="evidence" value="ECO:0007669"/>
    <property type="project" value="InterPro"/>
</dbReference>
<dbReference type="Gene3D" id="3.40.50.1820">
    <property type="entry name" value="alpha/beta hydrolase"/>
    <property type="match status" value="1"/>
</dbReference>
<keyword evidence="3" id="KW-1185">Reference proteome</keyword>
<feature type="domain" description="Alpha/beta hydrolase fold-3" evidence="1">
    <location>
        <begin position="87"/>
        <end position="305"/>
    </location>
</feature>
<reference evidence="2" key="1">
    <citation type="submission" date="2020-06" db="EMBL/GenBank/DDBJ databases">
        <title>WGS assembly of Ceratodon purpureus strain R40.</title>
        <authorList>
            <person name="Carey S.B."/>
            <person name="Jenkins J."/>
            <person name="Shu S."/>
            <person name="Lovell J.T."/>
            <person name="Sreedasyam A."/>
            <person name="Maumus F."/>
            <person name="Tiley G.P."/>
            <person name="Fernandez-Pozo N."/>
            <person name="Barry K."/>
            <person name="Chen C."/>
            <person name="Wang M."/>
            <person name="Lipzen A."/>
            <person name="Daum C."/>
            <person name="Saski C.A."/>
            <person name="Payton A.C."/>
            <person name="Mcbreen J.C."/>
            <person name="Conrad R.E."/>
            <person name="Kollar L.M."/>
            <person name="Olsson S."/>
            <person name="Huttunen S."/>
            <person name="Landis J.B."/>
            <person name="Wickett N.J."/>
            <person name="Johnson M.G."/>
            <person name="Rensing S.A."/>
            <person name="Grimwood J."/>
            <person name="Schmutz J."/>
            <person name="Mcdaniel S.F."/>
        </authorList>
    </citation>
    <scope>NUCLEOTIDE SEQUENCE</scope>
    <source>
        <strain evidence="2">R40</strain>
    </source>
</reference>
<dbReference type="PANTHER" id="PTHR23024:SF635">
    <property type="entry name" value="OS07G0162700 PROTEIN"/>
    <property type="match status" value="1"/>
</dbReference>
<dbReference type="Pfam" id="PF07859">
    <property type="entry name" value="Abhydrolase_3"/>
    <property type="match status" value="1"/>
</dbReference>
<dbReference type="InterPro" id="IPR029058">
    <property type="entry name" value="AB_hydrolase_fold"/>
</dbReference>
<dbReference type="InterPro" id="IPR050466">
    <property type="entry name" value="Carboxylest/Gibb_receptor"/>
</dbReference>
<protein>
    <recommendedName>
        <fullName evidence="1">Alpha/beta hydrolase fold-3 domain-containing protein</fullName>
    </recommendedName>
</protein>
<sequence length="333" mass="36844">MGDETAVRYVPEGIEEGDEEVYPNLLYIKPDGRAVRLDPPRVPANSDFLNGVASKDVDIDTENGLWGRIYLPESVAKKGPDVKVPVLVFFHGGGFCLLPPDSLIFTCFCEDAARVSEVVVISISYRLTPEHRLPAAYDDAFTATLWLQKQAELQAKGEGGEPWLTKHANFSKCFVIGESAGANIVHHLGVQLAKTDPNPLSIRGLILLVPFFGEEERTDSEQLDGAGDDLVPLSVFNRFWELALPIGANRDHPYSNVTELPLSKVLVVLGTKDPLYGRQIEYSNALRRAGRNHQLLEVPEGGHGFRFIPEFASEVRRVEQAIRAFIHEDNDSA</sequence>
<evidence type="ECO:0000259" key="1">
    <source>
        <dbReference type="Pfam" id="PF07859"/>
    </source>
</evidence>
<comment type="caution">
    <text evidence="2">The sequence shown here is derived from an EMBL/GenBank/DDBJ whole genome shotgun (WGS) entry which is preliminary data.</text>
</comment>
<name>A0A8T0ITM3_CERPU</name>
<dbReference type="InterPro" id="IPR013094">
    <property type="entry name" value="AB_hydrolase_3"/>
</dbReference>
<gene>
    <name evidence="2" type="ORF">KC19_2G033100</name>
</gene>
<evidence type="ECO:0000313" key="3">
    <source>
        <dbReference type="Proteomes" id="UP000822688"/>
    </source>
</evidence>
<proteinExistence type="predicted"/>
<accession>A0A8T0ITM3</accession>
<dbReference type="Proteomes" id="UP000822688">
    <property type="component" value="Chromosome 2"/>
</dbReference>
<organism evidence="2 3">
    <name type="scientific">Ceratodon purpureus</name>
    <name type="common">Fire moss</name>
    <name type="synonym">Dicranum purpureum</name>
    <dbReference type="NCBI Taxonomy" id="3225"/>
    <lineage>
        <taxon>Eukaryota</taxon>
        <taxon>Viridiplantae</taxon>
        <taxon>Streptophyta</taxon>
        <taxon>Embryophyta</taxon>
        <taxon>Bryophyta</taxon>
        <taxon>Bryophytina</taxon>
        <taxon>Bryopsida</taxon>
        <taxon>Dicranidae</taxon>
        <taxon>Pseudoditrichales</taxon>
        <taxon>Ditrichaceae</taxon>
        <taxon>Ceratodon</taxon>
    </lineage>
</organism>